<comment type="caution">
    <text evidence="4">The sequence shown here is derived from an EMBL/GenBank/DDBJ whole genome shotgun (WGS) entry which is preliminary data.</text>
</comment>
<reference evidence="4" key="1">
    <citation type="submission" date="2016-03" db="EMBL/GenBank/DDBJ databases">
        <authorList>
            <person name="Borrel G."/>
            <person name="Mccann A."/>
            <person name="O'Toole P.W."/>
        </authorList>
    </citation>
    <scope>NUCLEOTIDE SEQUENCE</scope>
    <source>
        <strain evidence="4">183</strain>
    </source>
</reference>
<accession>A0A8J8TE59</accession>
<dbReference type="SUPFAM" id="SSF100950">
    <property type="entry name" value="NagB/RpiA/CoA transferase-like"/>
    <property type="match status" value="1"/>
</dbReference>
<dbReference type="GO" id="GO:0004751">
    <property type="term" value="F:ribose-5-phosphate isomerase activity"/>
    <property type="evidence" value="ECO:0007669"/>
    <property type="project" value="UniProtKB-UniRule"/>
</dbReference>
<sequence length="225" mass="24584">MSEMKIKAARKAVEYVKDGMILGLGTGSTTKFAVEEIGKLVSNGYDLVGIPTSIETEKQARSLNIPLTELECVDRIDLTIDGADEVDPNFNLIKGLGGALLREKIVAYYSVNEIIIVDESKIVNQLGTRVSLPVEVTQFSHKKTKESIEKLGCVAQLRGSESPFITDNGNMIYDCKFEGISDPYDLALKLNSIPGVVENGLFLDLASHVVIGTKNETKVLEKKAY</sequence>
<organism evidence="4 5">
    <name type="scientific">Candidatus Methanomassiliicoccus intestinalis</name>
    <dbReference type="NCBI Taxonomy" id="1406512"/>
    <lineage>
        <taxon>Archaea</taxon>
        <taxon>Methanobacteriati</taxon>
        <taxon>Thermoplasmatota</taxon>
        <taxon>Thermoplasmata</taxon>
        <taxon>Methanomassiliicoccales</taxon>
        <taxon>Methanomassiliicoccaceae</taxon>
        <taxon>Methanomassiliicoccus</taxon>
    </lineage>
</organism>
<dbReference type="NCBIfam" id="NF001924">
    <property type="entry name" value="PRK00702.1"/>
    <property type="match status" value="1"/>
</dbReference>
<name>A0A8J8TE59_9ARCH</name>
<dbReference type="AlphaFoldDB" id="A0A8J8TE59"/>
<proteinExistence type="inferred from homology"/>
<dbReference type="Pfam" id="PF06026">
    <property type="entry name" value="Rib_5-P_isom_A"/>
    <property type="match status" value="1"/>
</dbReference>
<dbReference type="PANTHER" id="PTHR43748:SF3">
    <property type="entry name" value="RIBOSE-5-PHOSPHATE ISOMERASE 3, CHLOROPLASTIC-RELATED"/>
    <property type="match status" value="1"/>
</dbReference>
<evidence type="ECO:0000256" key="1">
    <source>
        <dbReference type="ARBA" id="ARBA00001713"/>
    </source>
</evidence>
<comment type="pathway">
    <text evidence="3">Carbohydrate degradation; pentose phosphate pathway; D-ribose 5-phosphate from D-ribulose 5-phosphate (non-oxidative stage): step 1/1.</text>
</comment>
<dbReference type="InterPro" id="IPR020672">
    <property type="entry name" value="Ribose5P_isomerase_typA_subgr"/>
</dbReference>
<dbReference type="EC" id="5.3.1.6" evidence="3"/>
<feature type="binding site" evidence="3">
    <location>
        <begin position="81"/>
        <end position="84"/>
    </location>
    <ligand>
        <name>substrate</name>
    </ligand>
</feature>
<evidence type="ECO:0000256" key="2">
    <source>
        <dbReference type="ARBA" id="ARBA00023235"/>
    </source>
</evidence>
<dbReference type="CDD" id="cd01398">
    <property type="entry name" value="RPI_A"/>
    <property type="match status" value="1"/>
</dbReference>
<dbReference type="InterPro" id="IPR004788">
    <property type="entry name" value="Ribose5P_isomerase_type_A"/>
</dbReference>
<dbReference type="HAMAP" id="MF_00170">
    <property type="entry name" value="Rib_5P_isom_A"/>
    <property type="match status" value="1"/>
</dbReference>
<dbReference type="SUPFAM" id="SSF75445">
    <property type="entry name" value="D-ribose-5-phosphate isomerase (RpiA), lid domain"/>
    <property type="match status" value="1"/>
</dbReference>
<dbReference type="NCBIfam" id="TIGR00021">
    <property type="entry name" value="rpiA"/>
    <property type="match status" value="1"/>
</dbReference>
<protein>
    <recommendedName>
        <fullName evidence="3">Ribose-5-phosphate isomerase A</fullName>
        <ecNumber evidence="3">5.3.1.6</ecNumber>
    </recommendedName>
    <alternativeName>
        <fullName evidence="3">Phosphoriboisomerase A</fullName>
        <shortName evidence="3">PRI</shortName>
    </alternativeName>
</protein>
<comment type="subunit">
    <text evidence="3">Homodimer.</text>
</comment>
<evidence type="ECO:0000256" key="3">
    <source>
        <dbReference type="HAMAP-Rule" id="MF_00170"/>
    </source>
</evidence>
<feature type="binding site" evidence="3">
    <location>
        <begin position="94"/>
        <end position="97"/>
    </location>
    <ligand>
        <name>substrate</name>
    </ligand>
</feature>
<keyword evidence="2 3" id="KW-0413">Isomerase</keyword>
<comment type="function">
    <text evidence="3">Catalyzes the reversible conversion of ribose-5-phosphate to ribulose 5-phosphate.</text>
</comment>
<evidence type="ECO:0000313" key="4">
    <source>
        <dbReference type="EMBL" id="TQS81256.1"/>
    </source>
</evidence>
<dbReference type="Proteomes" id="UP000752814">
    <property type="component" value="Unassembled WGS sequence"/>
</dbReference>
<dbReference type="UniPathway" id="UPA00115">
    <property type="reaction ID" value="UER00412"/>
</dbReference>
<gene>
    <name evidence="3" type="primary">rpiA</name>
    <name evidence="4" type="ORF">A3207_05140</name>
</gene>
<dbReference type="FunFam" id="3.40.50.1360:FF:000001">
    <property type="entry name" value="Ribose-5-phosphate isomerase A"/>
    <property type="match status" value="1"/>
</dbReference>
<dbReference type="InterPro" id="IPR050262">
    <property type="entry name" value="Ribose-5P_isomerase"/>
</dbReference>
<evidence type="ECO:0000313" key="5">
    <source>
        <dbReference type="Proteomes" id="UP000752814"/>
    </source>
</evidence>
<dbReference type="Gene3D" id="3.30.70.260">
    <property type="match status" value="1"/>
</dbReference>
<comment type="catalytic activity">
    <reaction evidence="1 3">
        <text>aldehydo-D-ribose 5-phosphate = D-ribulose 5-phosphate</text>
        <dbReference type="Rhea" id="RHEA:14657"/>
        <dbReference type="ChEBI" id="CHEBI:58121"/>
        <dbReference type="ChEBI" id="CHEBI:58273"/>
        <dbReference type="EC" id="5.3.1.6"/>
    </reaction>
</comment>
<feature type="active site" description="Proton acceptor" evidence="3">
    <location>
        <position position="103"/>
    </location>
</feature>
<dbReference type="GO" id="GO:0009052">
    <property type="term" value="P:pentose-phosphate shunt, non-oxidative branch"/>
    <property type="evidence" value="ECO:0007669"/>
    <property type="project" value="UniProtKB-UniRule"/>
</dbReference>
<feature type="binding site" evidence="3">
    <location>
        <position position="121"/>
    </location>
    <ligand>
        <name>substrate</name>
    </ligand>
</feature>
<dbReference type="InterPro" id="IPR037171">
    <property type="entry name" value="NagB/RpiA_transferase-like"/>
</dbReference>
<dbReference type="EMBL" id="LVVT01000024">
    <property type="protein sequence ID" value="TQS81256.1"/>
    <property type="molecule type" value="Genomic_DNA"/>
</dbReference>
<feature type="binding site" evidence="3">
    <location>
        <begin position="26"/>
        <end position="29"/>
    </location>
    <ligand>
        <name>substrate</name>
    </ligand>
</feature>
<dbReference type="Gene3D" id="3.40.50.1360">
    <property type="match status" value="1"/>
</dbReference>
<dbReference type="GeneID" id="41322985"/>
<dbReference type="PANTHER" id="PTHR43748">
    <property type="entry name" value="RIBOSE-5-PHOSPHATE ISOMERASE 3, CHLOROPLASTIC-RELATED"/>
    <property type="match status" value="1"/>
</dbReference>
<dbReference type="OMA" id="ACHVQEK"/>
<comment type="similarity">
    <text evidence="3">Belongs to the ribose 5-phosphate isomerase family.</text>
</comment>
<dbReference type="RefSeq" id="WP_020448458.1">
    <property type="nucleotide sequence ID" value="NZ_CAYAXV010000002.1"/>
</dbReference>